<dbReference type="InterPro" id="IPR031304">
    <property type="entry name" value="SLT_2"/>
</dbReference>
<dbReference type="CDD" id="cd13399">
    <property type="entry name" value="Slt35-like"/>
    <property type="match status" value="1"/>
</dbReference>
<name>A0AAE3G0S4_9GAMM</name>
<feature type="signal peptide" evidence="2">
    <location>
        <begin position="1"/>
        <end position="23"/>
    </location>
</feature>
<reference evidence="4" key="1">
    <citation type="submission" date="2022-03" db="EMBL/GenBank/DDBJ databases">
        <title>Genomic Encyclopedia of Type Strains, Phase III (KMG-III): the genomes of soil and plant-associated and newly described type strains.</title>
        <authorList>
            <person name="Whitman W."/>
        </authorList>
    </citation>
    <scope>NUCLEOTIDE SEQUENCE</scope>
    <source>
        <strain evidence="4">ANL 6-2</strain>
    </source>
</reference>
<gene>
    <name evidence="4" type="ORF">J2T57_000060</name>
</gene>
<dbReference type="GO" id="GO:0008933">
    <property type="term" value="F:peptidoglycan lytic transglycosylase activity"/>
    <property type="evidence" value="ECO:0007669"/>
    <property type="project" value="TreeGrafter"/>
</dbReference>
<feature type="chain" id="PRO_5042093747" evidence="2">
    <location>
        <begin position="24"/>
        <end position="329"/>
    </location>
</feature>
<proteinExistence type="predicted"/>
<organism evidence="4 5">
    <name type="scientific">Natronocella acetinitrilica</name>
    <dbReference type="NCBI Taxonomy" id="414046"/>
    <lineage>
        <taxon>Bacteria</taxon>
        <taxon>Pseudomonadati</taxon>
        <taxon>Pseudomonadota</taxon>
        <taxon>Gammaproteobacteria</taxon>
        <taxon>Chromatiales</taxon>
        <taxon>Ectothiorhodospiraceae</taxon>
        <taxon>Natronocella</taxon>
    </lineage>
</organism>
<keyword evidence="2" id="KW-0732">Signal</keyword>
<dbReference type="NCBIfam" id="TIGR02282">
    <property type="entry name" value="MltB"/>
    <property type="match status" value="1"/>
</dbReference>
<dbReference type="SUPFAM" id="SSF53955">
    <property type="entry name" value="Lysozyme-like"/>
    <property type="match status" value="1"/>
</dbReference>
<evidence type="ECO:0000259" key="3">
    <source>
        <dbReference type="Pfam" id="PF13406"/>
    </source>
</evidence>
<evidence type="ECO:0000313" key="5">
    <source>
        <dbReference type="Proteomes" id="UP001205843"/>
    </source>
</evidence>
<accession>A0AAE3G0S4</accession>
<keyword evidence="5" id="KW-1185">Reference proteome</keyword>
<dbReference type="AlphaFoldDB" id="A0AAE3G0S4"/>
<dbReference type="Gene3D" id="1.10.530.10">
    <property type="match status" value="1"/>
</dbReference>
<dbReference type="Proteomes" id="UP001205843">
    <property type="component" value="Unassembled WGS sequence"/>
</dbReference>
<dbReference type="InterPro" id="IPR043426">
    <property type="entry name" value="MltB-like"/>
</dbReference>
<evidence type="ECO:0000256" key="2">
    <source>
        <dbReference type="SAM" id="SignalP"/>
    </source>
</evidence>
<evidence type="ECO:0000313" key="4">
    <source>
        <dbReference type="EMBL" id="MCP1672968.1"/>
    </source>
</evidence>
<dbReference type="PANTHER" id="PTHR30163:SF9">
    <property type="entry name" value="MEMBRANE-BOUND LYTIC MUREIN TRANSGLYCOSYLASE B"/>
    <property type="match status" value="1"/>
</dbReference>
<protein>
    <submittedName>
        <fullName evidence="4">Membrane-bound lytic murein transglycosylase B</fullName>
    </submittedName>
</protein>
<evidence type="ECO:0000256" key="1">
    <source>
        <dbReference type="PIRSR" id="PIRSR611757-1"/>
    </source>
</evidence>
<dbReference type="InterPro" id="IPR023346">
    <property type="entry name" value="Lysozyme-like_dom_sf"/>
</dbReference>
<dbReference type="Gene3D" id="1.10.8.350">
    <property type="entry name" value="Bacterial muramidase"/>
    <property type="match status" value="1"/>
</dbReference>
<dbReference type="FunFam" id="1.10.8.350:FF:000001">
    <property type="entry name" value="Lytic murein transglycosylase B"/>
    <property type="match status" value="1"/>
</dbReference>
<dbReference type="GO" id="GO:0009253">
    <property type="term" value="P:peptidoglycan catabolic process"/>
    <property type="evidence" value="ECO:0007669"/>
    <property type="project" value="TreeGrafter"/>
</dbReference>
<dbReference type="PANTHER" id="PTHR30163">
    <property type="entry name" value="MEMBRANE-BOUND LYTIC MUREIN TRANSGLYCOSYLASE B"/>
    <property type="match status" value="1"/>
</dbReference>
<dbReference type="Pfam" id="PF13406">
    <property type="entry name" value="SLT_2"/>
    <property type="match status" value="1"/>
</dbReference>
<dbReference type="RefSeq" id="WP_253472549.1">
    <property type="nucleotide sequence ID" value="NZ_JALJXV010000001.1"/>
</dbReference>
<feature type="active site" evidence="1">
    <location>
        <position position="125"/>
    </location>
</feature>
<comment type="caution">
    <text evidence="4">The sequence shown here is derived from an EMBL/GenBank/DDBJ whole genome shotgun (WGS) entry which is preliminary data.</text>
</comment>
<dbReference type="EMBL" id="JALJXV010000001">
    <property type="protein sequence ID" value="MCP1672968.1"/>
    <property type="molecule type" value="Genomic_DNA"/>
</dbReference>
<feature type="domain" description="Transglycosylase SLT" evidence="3">
    <location>
        <begin position="31"/>
        <end position="322"/>
    </location>
</feature>
<sequence length="329" mass="36451">MRHHFVAGGLAAMLLALSAGTQAVPLDTGSSEIRNFIDEASERHGLDPAMVESLLEEARHKQDIIDAISRPAEAMPWRRYRPIFLGEDRIREGAAWWVEHEALISRAAEEYGVDEAIIVAIIGVETRYGMHRGRHRVLDALVTLAFGYPPRADFFRRELEQFMLLVDEEAIDPLEVRGSYAGAMGIPQFISSSYRHYAVDGDGDGRRDLVGNVADAVASVGNYFKAHRWRQGEAVVFPAEVAEPARADALANQGRQPYTTVGELRAAGIEPMGDVADDAAATLMALEGEAGTEYWIGLHNFYVITRYNHSPLYALAVYQLAQAIREEKQ</sequence>
<dbReference type="InterPro" id="IPR011757">
    <property type="entry name" value="Lytic_transglycosylase_MltB"/>
</dbReference>